<evidence type="ECO:0000256" key="2">
    <source>
        <dbReference type="SAM" id="SignalP"/>
    </source>
</evidence>
<dbReference type="EMBL" id="ML738605">
    <property type="protein sequence ID" value="KAE8164766.1"/>
    <property type="molecule type" value="Genomic_DNA"/>
</dbReference>
<gene>
    <name evidence="3" type="ORF">BDV40DRAFT_259707</name>
</gene>
<feature type="chain" id="PRO_5024925619" evidence="2">
    <location>
        <begin position="20"/>
        <end position="54"/>
    </location>
</feature>
<accession>A0A5N6V1H3</accession>
<dbReference type="Proteomes" id="UP000326950">
    <property type="component" value="Unassembled WGS sequence"/>
</dbReference>
<feature type="signal peptide" evidence="2">
    <location>
        <begin position="1"/>
        <end position="19"/>
    </location>
</feature>
<keyword evidence="4" id="KW-1185">Reference proteome</keyword>
<keyword evidence="1" id="KW-0472">Membrane</keyword>
<dbReference type="AlphaFoldDB" id="A0A5N6V1H3"/>
<keyword evidence="2" id="KW-0732">Signal</keyword>
<name>A0A5N6V1H3_ASPTM</name>
<keyword evidence="1" id="KW-1133">Transmembrane helix</keyword>
<reference evidence="3 4" key="1">
    <citation type="submission" date="2019-04" db="EMBL/GenBank/DDBJ databases">
        <title>Friends and foes A comparative genomics study of 23 Aspergillus species from section Flavi.</title>
        <authorList>
            <consortium name="DOE Joint Genome Institute"/>
            <person name="Kjaerbolling I."/>
            <person name="Vesth T."/>
            <person name="Frisvad J.C."/>
            <person name="Nybo J.L."/>
            <person name="Theobald S."/>
            <person name="Kildgaard S."/>
            <person name="Isbrandt T."/>
            <person name="Kuo A."/>
            <person name="Sato A."/>
            <person name="Lyhne E.K."/>
            <person name="Kogle M.E."/>
            <person name="Wiebenga A."/>
            <person name="Kun R.S."/>
            <person name="Lubbers R.J."/>
            <person name="Makela M.R."/>
            <person name="Barry K."/>
            <person name="Chovatia M."/>
            <person name="Clum A."/>
            <person name="Daum C."/>
            <person name="Haridas S."/>
            <person name="He G."/>
            <person name="LaButti K."/>
            <person name="Lipzen A."/>
            <person name="Mondo S."/>
            <person name="Riley R."/>
            <person name="Salamov A."/>
            <person name="Simmons B.A."/>
            <person name="Magnuson J.K."/>
            <person name="Henrissat B."/>
            <person name="Mortensen U.H."/>
            <person name="Larsen T.O."/>
            <person name="Devries R.P."/>
            <person name="Grigoriev I.V."/>
            <person name="Machida M."/>
            <person name="Baker S.E."/>
            <person name="Andersen M.R."/>
        </authorList>
    </citation>
    <scope>NUCLEOTIDE SEQUENCE [LARGE SCALE GENOMIC DNA]</scope>
    <source>
        <strain evidence="3 4">CBS 117626</strain>
    </source>
</reference>
<organism evidence="3 4">
    <name type="scientific">Aspergillus tamarii</name>
    <dbReference type="NCBI Taxonomy" id="41984"/>
    <lineage>
        <taxon>Eukaryota</taxon>
        <taxon>Fungi</taxon>
        <taxon>Dikarya</taxon>
        <taxon>Ascomycota</taxon>
        <taxon>Pezizomycotina</taxon>
        <taxon>Eurotiomycetes</taxon>
        <taxon>Eurotiomycetidae</taxon>
        <taxon>Eurotiales</taxon>
        <taxon>Aspergillaceae</taxon>
        <taxon>Aspergillus</taxon>
        <taxon>Aspergillus subgen. Circumdati</taxon>
    </lineage>
</organism>
<evidence type="ECO:0000313" key="4">
    <source>
        <dbReference type="Proteomes" id="UP000326950"/>
    </source>
</evidence>
<protein>
    <submittedName>
        <fullName evidence="3">Uncharacterized protein</fullName>
    </submittedName>
</protein>
<proteinExistence type="predicted"/>
<keyword evidence="1" id="KW-0812">Transmembrane</keyword>
<feature type="transmembrane region" description="Helical" evidence="1">
    <location>
        <begin position="29"/>
        <end position="46"/>
    </location>
</feature>
<evidence type="ECO:0000256" key="1">
    <source>
        <dbReference type="SAM" id="Phobius"/>
    </source>
</evidence>
<sequence length="54" mass="6370">MLPMLLSHLHSLLCLVSFGGDPCKRDDLFEVLHLIIWAVWLLFVPLRQKGRRWV</sequence>
<evidence type="ECO:0000313" key="3">
    <source>
        <dbReference type="EMBL" id="KAE8164766.1"/>
    </source>
</evidence>